<keyword evidence="7" id="KW-0460">Magnesium</keyword>
<organism evidence="15 16">
    <name type="scientific">Ensete ventricosum</name>
    <name type="common">Abyssinian banana</name>
    <name type="synonym">Musa ensete</name>
    <dbReference type="NCBI Taxonomy" id="4639"/>
    <lineage>
        <taxon>Eukaryota</taxon>
        <taxon>Viridiplantae</taxon>
        <taxon>Streptophyta</taxon>
        <taxon>Embryophyta</taxon>
        <taxon>Tracheophyta</taxon>
        <taxon>Spermatophyta</taxon>
        <taxon>Magnoliopsida</taxon>
        <taxon>Liliopsida</taxon>
        <taxon>Zingiberales</taxon>
        <taxon>Musaceae</taxon>
        <taxon>Ensete</taxon>
    </lineage>
</organism>
<evidence type="ECO:0000259" key="14">
    <source>
        <dbReference type="PROSITE" id="PS51746"/>
    </source>
</evidence>
<evidence type="ECO:0000256" key="3">
    <source>
        <dbReference type="ARBA" id="ARBA00006702"/>
    </source>
</evidence>
<keyword evidence="9" id="KW-0464">Manganese</keyword>
<feature type="region of interest" description="Disordered" evidence="13">
    <location>
        <begin position="105"/>
        <end position="140"/>
    </location>
</feature>
<proteinExistence type="inferred from homology"/>
<dbReference type="PROSITE" id="PS01032">
    <property type="entry name" value="PPM_1"/>
    <property type="match status" value="1"/>
</dbReference>
<dbReference type="GO" id="GO:0004722">
    <property type="term" value="F:protein serine/threonine phosphatase activity"/>
    <property type="evidence" value="ECO:0007669"/>
    <property type="project" value="UniProtKB-EC"/>
</dbReference>
<sequence length="420" mass="45394">MISFRGILDRGGGDYKYPGPFEWEETRTIWGEQGKYYRSGTMSCSVAIASSPAFSPSRISISCKGSPETLALNPCSPSASPRSCSSSPFRPQRFQRAPSGLREVGAAIGTSPSGTAVDASLPSSPPPSSSGGSCSLSKRKRPGRINIPLAKALTFAPEVSDDWREVEVESARYTVYCKRGRKRLVMEDRHKAFFGIFDGHGGKRAAEFASENLGEFIAEEMLTTSGAGANDIAKAVRIGYLKTDAEFLKEEVDGGACCVTALLRDGDLIVSNVGDCRAVLSRAGKAEALTSDHRPSREDERDRIESLVSVVSSSPILITRLVVMWITSEEHGDYKVPLPYPGELEIHISNNGLYQSRRLESLTSKQTVSIQEAVDVARPLCIDADSASSLSACKNLVDLSAKRGSLDDISVMIVKLQHYV</sequence>
<evidence type="ECO:0000256" key="7">
    <source>
        <dbReference type="ARBA" id="ARBA00022842"/>
    </source>
</evidence>
<dbReference type="InterPro" id="IPR036457">
    <property type="entry name" value="PPM-type-like_dom_sf"/>
</dbReference>
<dbReference type="EC" id="3.1.3.16" evidence="4"/>
<comment type="similarity">
    <text evidence="3 12">Belongs to the PP2C family.</text>
</comment>
<dbReference type="GO" id="GO:0046872">
    <property type="term" value="F:metal ion binding"/>
    <property type="evidence" value="ECO:0007669"/>
    <property type="project" value="UniProtKB-KW"/>
</dbReference>
<evidence type="ECO:0000256" key="4">
    <source>
        <dbReference type="ARBA" id="ARBA00013081"/>
    </source>
</evidence>
<evidence type="ECO:0000313" key="16">
    <source>
        <dbReference type="Proteomes" id="UP000287651"/>
    </source>
</evidence>
<dbReference type="InterPro" id="IPR000222">
    <property type="entry name" value="PP2C_BS"/>
</dbReference>
<comment type="catalytic activity">
    <reaction evidence="10">
        <text>O-phospho-L-seryl-[protein] + H2O = L-seryl-[protein] + phosphate</text>
        <dbReference type="Rhea" id="RHEA:20629"/>
        <dbReference type="Rhea" id="RHEA-COMP:9863"/>
        <dbReference type="Rhea" id="RHEA-COMP:11604"/>
        <dbReference type="ChEBI" id="CHEBI:15377"/>
        <dbReference type="ChEBI" id="CHEBI:29999"/>
        <dbReference type="ChEBI" id="CHEBI:43474"/>
        <dbReference type="ChEBI" id="CHEBI:83421"/>
        <dbReference type="EC" id="3.1.3.16"/>
    </reaction>
</comment>
<comment type="cofactor">
    <cofactor evidence="1">
        <name>Mn(2+)</name>
        <dbReference type="ChEBI" id="CHEBI:29035"/>
    </cofactor>
</comment>
<reference evidence="15 16" key="1">
    <citation type="journal article" date="2014" name="Agronomy (Basel)">
        <title>A Draft Genome Sequence for Ensete ventricosum, the Drought-Tolerant Tree Against Hunger.</title>
        <authorList>
            <person name="Harrison J."/>
            <person name="Moore K.A."/>
            <person name="Paszkiewicz K."/>
            <person name="Jones T."/>
            <person name="Grant M."/>
            <person name="Ambacheew D."/>
            <person name="Muzemil S."/>
            <person name="Studholme D.J."/>
        </authorList>
    </citation>
    <scope>NUCLEOTIDE SEQUENCE [LARGE SCALE GENOMIC DNA]</scope>
</reference>
<dbReference type="Gene3D" id="3.60.40.10">
    <property type="entry name" value="PPM-type phosphatase domain"/>
    <property type="match status" value="2"/>
</dbReference>
<dbReference type="PROSITE" id="PS51746">
    <property type="entry name" value="PPM_2"/>
    <property type="match status" value="1"/>
</dbReference>
<feature type="domain" description="PPM-type phosphatase" evidence="14">
    <location>
        <begin position="172"/>
        <end position="416"/>
    </location>
</feature>
<keyword evidence="6 12" id="KW-0378">Hydrolase</keyword>
<dbReference type="AlphaFoldDB" id="A0A426X7B0"/>
<name>A0A426X7B0_ENSVE</name>
<keyword evidence="8 12" id="KW-0904">Protein phosphatase</keyword>
<evidence type="ECO:0000256" key="10">
    <source>
        <dbReference type="ARBA" id="ARBA00047761"/>
    </source>
</evidence>
<comment type="caution">
    <text evidence="15">The sequence shown here is derived from an EMBL/GenBank/DDBJ whole genome shotgun (WGS) entry which is preliminary data.</text>
</comment>
<dbReference type="InterPro" id="IPR015655">
    <property type="entry name" value="PP2C"/>
</dbReference>
<evidence type="ECO:0000256" key="12">
    <source>
        <dbReference type="RuleBase" id="RU003465"/>
    </source>
</evidence>
<dbReference type="PANTHER" id="PTHR13832">
    <property type="entry name" value="PROTEIN PHOSPHATASE 2C"/>
    <property type="match status" value="1"/>
</dbReference>
<protein>
    <recommendedName>
        <fullName evidence="4">protein-serine/threonine phosphatase</fullName>
        <ecNumber evidence="4">3.1.3.16</ecNumber>
    </recommendedName>
</protein>
<comment type="cofactor">
    <cofactor evidence="2">
        <name>Mg(2+)</name>
        <dbReference type="ChEBI" id="CHEBI:18420"/>
    </cofactor>
</comment>
<evidence type="ECO:0000256" key="13">
    <source>
        <dbReference type="SAM" id="MobiDB-lite"/>
    </source>
</evidence>
<dbReference type="EMBL" id="AMZH03025182">
    <property type="protein sequence ID" value="RRT35348.1"/>
    <property type="molecule type" value="Genomic_DNA"/>
</dbReference>
<evidence type="ECO:0000256" key="6">
    <source>
        <dbReference type="ARBA" id="ARBA00022801"/>
    </source>
</evidence>
<dbReference type="InterPro" id="IPR001932">
    <property type="entry name" value="PPM-type_phosphatase-like_dom"/>
</dbReference>
<keyword evidence="5" id="KW-0479">Metal-binding</keyword>
<dbReference type="SMART" id="SM00332">
    <property type="entry name" value="PP2Cc"/>
    <property type="match status" value="1"/>
</dbReference>
<comment type="catalytic activity">
    <reaction evidence="11">
        <text>O-phospho-L-threonyl-[protein] + H2O = L-threonyl-[protein] + phosphate</text>
        <dbReference type="Rhea" id="RHEA:47004"/>
        <dbReference type="Rhea" id="RHEA-COMP:11060"/>
        <dbReference type="Rhea" id="RHEA-COMP:11605"/>
        <dbReference type="ChEBI" id="CHEBI:15377"/>
        <dbReference type="ChEBI" id="CHEBI:30013"/>
        <dbReference type="ChEBI" id="CHEBI:43474"/>
        <dbReference type="ChEBI" id="CHEBI:61977"/>
        <dbReference type="EC" id="3.1.3.16"/>
    </reaction>
</comment>
<accession>A0A426X7B0</accession>
<evidence type="ECO:0000256" key="11">
    <source>
        <dbReference type="ARBA" id="ARBA00048336"/>
    </source>
</evidence>
<evidence type="ECO:0000256" key="8">
    <source>
        <dbReference type="ARBA" id="ARBA00022912"/>
    </source>
</evidence>
<dbReference type="Proteomes" id="UP000287651">
    <property type="component" value="Unassembled WGS sequence"/>
</dbReference>
<gene>
    <name evidence="15" type="ORF">B296_00051471</name>
</gene>
<evidence type="ECO:0000256" key="9">
    <source>
        <dbReference type="ARBA" id="ARBA00023211"/>
    </source>
</evidence>
<evidence type="ECO:0000256" key="2">
    <source>
        <dbReference type="ARBA" id="ARBA00001946"/>
    </source>
</evidence>
<evidence type="ECO:0000313" key="15">
    <source>
        <dbReference type="EMBL" id="RRT35348.1"/>
    </source>
</evidence>
<dbReference type="Pfam" id="PF00481">
    <property type="entry name" value="PP2C"/>
    <property type="match status" value="1"/>
</dbReference>
<evidence type="ECO:0000256" key="1">
    <source>
        <dbReference type="ARBA" id="ARBA00001936"/>
    </source>
</evidence>
<evidence type="ECO:0000256" key="5">
    <source>
        <dbReference type="ARBA" id="ARBA00022723"/>
    </source>
</evidence>
<dbReference type="CDD" id="cd00143">
    <property type="entry name" value="PP2Cc"/>
    <property type="match status" value="1"/>
</dbReference>
<dbReference type="SUPFAM" id="SSF81606">
    <property type="entry name" value="PP2C-like"/>
    <property type="match status" value="1"/>
</dbReference>
<dbReference type="PANTHER" id="PTHR13832:SF853">
    <property type="entry name" value="PROTEIN PHOSPHATASE 2C 2-RELATED"/>
    <property type="match status" value="1"/>
</dbReference>